<evidence type="ECO:0000256" key="1">
    <source>
        <dbReference type="SAM" id="Phobius"/>
    </source>
</evidence>
<reference evidence="2" key="1">
    <citation type="submission" date="2014-11" db="EMBL/GenBank/DDBJ databases">
        <authorList>
            <person name="Amaro Gonzalez C."/>
        </authorList>
    </citation>
    <scope>NUCLEOTIDE SEQUENCE</scope>
</reference>
<dbReference type="EMBL" id="GBXM01029080">
    <property type="protein sequence ID" value="JAH79497.1"/>
    <property type="molecule type" value="Transcribed_RNA"/>
</dbReference>
<evidence type="ECO:0000313" key="2">
    <source>
        <dbReference type="EMBL" id="JAH79497.1"/>
    </source>
</evidence>
<protein>
    <submittedName>
        <fullName evidence="2">Uncharacterized protein</fullName>
    </submittedName>
</protein>
<keyword evidence="1" id="KW-1133">Transmembrane helix</keyword>
<name>A0A0E9VN63_ANGAN</name>
<feature type="transmembrane region" description="Helical" evidence="1">
    <location>
        <begin position="6"/>
        <end position="22"/>
    </location>
</feature>
<keyword evidence="1" id="KW-0472">Membrane</keyword>
<reference evidence="2" key="2">
    <citation type="journal article" date="2015" name="Fish Shellfish Immunol.">
        <title>Early steps in the European eel (Anguilla anguilla)-Vibrio vulnificus interaction in the gills: Role of the RtxA13 toxin.</title>
        <authorList>
            <person name="Callol A."/>
            <person name="Pajuelo D."/>
            <person name="Ebbesson L."/>
            <person name="Teles M."/>
            <person name="MacKenzie S."/>
            <person name="Amaro C."/>
        </authorList>
    </citation>
    <scope>NUCLEOTIDE SEQUENCE</scope>
</reference>
<dbReference type="AlphaFoldDB" id="A0A0E9VN63"/>
<sequence length="23" mass="2452">MLHDCVIMIASLTCGCFPIIALS</sequence>
<proteinExistence type="predicted"/>
<organism evidence="2">
    <name type="scientific">Anguilla anguilla</name>
    <name type="common">European freshwater eel</name>
    <name type="synonym">Muraena anguilla</name>
    <dbReference type="NCBI Taxonomy" id="7936"/>
    <lineage>
        <taxon>Eukaryota</taxon>
        <taxon>Metazoa</taxon>
        <taxon>Chordata</taxon>
        <taxon>Craniata</taxon>
        <taxon>Vertebrata</taxon>
        <taxon>Euteleostomi</taxon>
        <taxon>Actinopterygii</taxon>
        <taxon>Neopterygii</taxon>
        <taxon>Teleostei</taxon>
        <taxon>Anguilliformes</taxon>
        <taxon>Anguillidae</taxon>
        <taxon>Anguilla</taxon>
    </lineage>
</organism>
<accession>A0A0E9VN63</accession>
<keyword evidence="1" id="KW-0812">Transmembrane</keyword>